<keyword evidence="2 7" id="KW-0540">Nuclease</keyword>
<evidence type="ECO:0000259" key="8">
    <source>
        <dbReference type="SMART" id="SM00927"/>
    </source>
</evidence>
<evidence type="ECO:0000256" key="2">
    <source>
        <dbReference type="ARBA" id="ARBA00022722"/>
    </source>
</evidence>
<comment type="subcellular location">
    <subcellularLocation>
        <location evidence="7">Cytoplasm</location>
    </subcellularLocation>
</comment>
<accession>A0A378I2G0</accession>
<dbReference type="NCBIfam" id="NF003458">
    <property type="entry name" value="PRK05070.1"/>
    <property type="match status" value="1"/>
</dbReference>
<dbReference type="Pfam" id="PF02976">
    <property type="entry name" value="MutH"/>
    <property type="match status" value="1"/>
</dbReference>
<dbReference type="OrthoDB" id="5634909at2"/>
<dbReference type="EMBL" id="UGNV01000001">
    <property type="protein sequence ID" value="STX28920.1"/>
    <property type="molecule type" value="Genomic_DNA"/>
</dbReference>
<gene>
    <name evidence="7 9" type="primary">mutH</name>
    <name evidence="9" type="ORF">NCTC13315_01454</name>
</gene>
<comment type="function">
    <text evidence="7">Sequence-specific endonuclease that cleaves unmethylated GATC sequences. It is involved in DNA mismatch repair.</text>
</comment>
<evidence type="ECO:0000256" key="3">
    <source>
        <dbReference type="ARBA" id="ARBA00022759"/>
    </source>
</evidence>
<reference evidence="9 10" key="1">
    <citation type="submission" date="2018-06" db="EMBL/GenBank/DDBJ databases">
        <authorList>
            <consortium name="Pathogen Informatics"/>
            <person name="Doyle S."/>
        </authorList>
    </citation>
    <scope>NUCLEOTIDE SEQUENCE [LARGE SCALE GENOMIC DNA]</scope>
    <source>
        <strain evidence="9 10">NCTC13315</strain>
    </source>
</reference>
<feature type="domain" description="DNA mismatch repair MutH/Type II restriction enzyme Sau3AI" evidence="8">
    <location>
        <begin position="58"/>
        <end position="156"/>
    </location>
</feature>
<keyword evidence="3 7" id="KW-0255">Endonuclease</keyword>
<dbReference type="InterPro" id="IPR011337">
    <property type="entry name" value="DNA_rep_MutH/RE_typeII_Sau3AI"/>
</dbReference>
<dbReference type="NCBIfam" id="TIGR02248">
    <property type="entry name" value="mutH_TIGR"/>
    <property type="match status" value="1"/>
</dbReference>
<protein>
    <recommendedName>
        <fullName evidence="7">DNA mismatch repair protein MutH</fullName>
    </recommendedName>
    <alternativeName>
        <fullName evidence="7">Methyl-directed mismatch repair protein</fullName>
    </alternativeName>
</protein>
<evidence type="ECO:0000256" key="5">
    <source>
        <dbReference type="ARBA" id="ARBA00022801"/>
    </source>
</evidence>
<keyword evidence="6 7" id="KW-0234">DNA repair</keyword>
<keyword evidence="5 7" id="KW-0378">Hydrolase</keyword>
<dbReference type="GO" id="GO:0016787">
    <property type="term" value="F:hydrolase activity"/>
    <property type="evidence" value="ECO:0007669"/>
    <property type="project" value="UniProtKB-KW"/>
</dbReference>
<evidence type="ECO:0000313" key="9">
    <source>
        <dbReference type="EMBL" id="STX28920.1"/>
    </source>
</evidence>
<comment type="similarity">
    <text evidence="7">Belongs to the MutH family.</text>
</comment>
<dbReference type="CDD" id="cd00583">
    <property type="entry name" value="MutH-like"/>
    <property type="match status" value="1"/>
</dbReference>
<sequence length="224" mass="25577">MNARLPKSPPNNEDELLFRCLQIEGISFAQLANFIQASIPKDQVKRKGWAGQAIELILGATAGTKAVPDFNHLNIELKTIPFNNRGKPAESTFITSIPLLHVHRQEWYASECYQKLKRILWIPVEGAREIPFAQRRIGQAYLWSPTPEQEEILQQDWLELTTMIGTGRLEEIDATMGHYLQVRPKAANARSLCYGLDNEGNKILTLPRGFYLRRSFTEIIFSIK</sequence>
<proteinExistence type="inferred from homology"/>
<dbReference type="InterPro" id="IPR037057">
    <property type="entry name" value="DNA_rep_MutH/T2_RE_sf"/>
</dbReference>
<dbReference type="GO" id="GO:0006298">
    <property type="term" value="P:mismatch repair"/>
    <property type="evidence" value="ECO:0007669"/>
    <property type="project" value="UniProtKB-UniRule"/>
</dbReference>
<dbReference type="GO" id="GO:0006304">
    <property type="term" value="P:DNA modification"/>
    <property type="evidence" value="ECO:0007669"/>
    <property type="project" value="InterPro"/>
</dbReference>
<dbReference type="HAMAP" id="MF_00759">
    <property type="entry name" value="MutH"/>
    <property type="match status" value="1"/>
</dbReference>
<dbReference type="Gene3D" id="3.40.600.10">
    <property type="entry name" value="DNA mismatch repair MutH/Restriction endonuclease, type II"/>
    <property type="match status" value="1"/>
</dbReference>
<organism evidence="9 10">
    <name type="scientific">Legionella beliardensis</name>
    <dbReference type="NCBI Taxonomy" id="91822"/>
    <lineage>
        <taxon>Bacteria</taxon>
        <taxon>Pseudomonadati</taxon>
        <taxon>Pseudomonadota</taxon>
        <taxon>Gammaproteobacteria</taxon>
        <taxon>Legionellales</taxon>
        <taxon>Legionellaceae</taxon>
        <taxon>Legionella</taxon>
    </lineage>
</organism>
<dbReference type="Proteomes" id="UP000254968">
    <property type="component" value="Unassembled WGS sequence"/>
</dbReference>
<name>A0A378I2G0_9GAMM</name>
<evidence type="ECO:0000256" key="4">
    <source>
        <dbReference type="ARBA" id="ARBA00022763"/>
    </source>
</evidence>
<dbReference type="SMART" id="SM00927">
    <property type="entry name" value="MutH"/>
    <property type="match status" value="1"/>
</dbReference>
<evidence type="ECO:0000256" key="6">
    <source>
        <dbReference type="ARBA" id="ARBA00023204"/>
    </source>
</evidence>
<dbReference type="GO" id="GO:0005737">
    <property type="term" value="C:cytoplasm"/>
    <property type="evidence" value="ECO:0007669"/>
    <property type="project" value="UniProtKB-SubCell"/>
</dbReference>
<dbReference type="RefSeq" id="WP_115302630.1">
    <property type="nucleotide sequence ID" value="NZ_CAAAHO010000004.1"/>
</dbReference>
<keyword evidence="10" id="KW-1185">Reference proteome</keyword>
<dbReference type="SUPFAM" id="SSF52980">
    <property type="entry name" value="Restriction endonuclease-like"/>
    <property type="match status" value="1"/>
</dbReference>
<dbReference type="AlphaFoldDB" id="A0A378I2G0"/>
<dbReference type="GO" id="GO:0003677">
    <property type="term" value="F:DNA binding"/>
    <property type="evidence" value="ECO:0007669"/>
    <property type="project" value="InterPro"/>
</dbReference>
<dbReference type="InterPro" id="IPR011335">
    <property type="entry name" value="Restrct_endonuc-II-like"/>
</dbReference>
<evidence type="ECO:0000313" key="10">
    <source>
        <dbReference type="Proteomes" id="UP000254968"/>
    </source>
</evidence>
<evidence type="ECO:0000256" key="1">
    <source>
        <dbReference type="ARBA" id="ARBA00022490"/>
    </source>
</evidence>
<dbReference type="InterPro" id="IPR004230">
    <property type="entry name" value="DNA_mismatch_repair_MutH"/>
</dbReference>
<keyword evidence="1 7" id="KW-0963">Cytoplasm</keyword>
<dbReference type="GO" id="GO:0004519">
    <property type="term" value="F:endonuclease activity"/>
    <property type="evidence" value="ECO:0007669"/>
    <property type="project" value="UniProtKB-UniRule"/>
</dbReference>
<evidence type="ECO:0000256" key="7">
    <source>
        <dbReference type="HAMAP-Rule" id="MF_00759"/>
    </source>
</evidence>
<keyword evidence="4 7" id="KW-0227">DNA damage</keyword>